<feature type="chain" id="PRO_5017329962" evidence="1">
    <location>
        <begin position="23"/>
        <end position="174"/>
    </location>
</feature>
<name>A0A397T306_9GLOM</name>
<sequence length="174" mass="19821">MARKFIISLFVVIFFIITFTNSLPLEENSISQKEENSIDKRAATPPFFVLYADFIPGFDPYGEVDHYVTGRFTFTRLQDNTTIRVIGQCNTGFTDPNPNLYTIIISPRPICPIYNKRLDLTPFLKYFINVPGTSGMQYDFPNMFTMEEIHHQFLIVLLGGTPIGSAYIQGIGDE</sequence>
<dbReference type="Proteomes" id="UP000265703">
    <property type="component" value="Unassembled WGS sequence"/>
</dbReference>
<keyword evidence="1" id="KW-0732">Signal</keyword>
<dbReference type="AlphaFoldDB" id="A0A397T306"/>
<dbReference type="OrthoDB" id="2357055at2759"/>
<keyword evidence="3" id="KW-1185">Reference proteome</keyword>
<evidence type="ECO:0000313" key="2">
    <source>
        <dbReference type="EMBL" id="RIA91286.1"/>
    </source>
</evidence>
<protein>
    <submittedName>
        <fullName evidence="2">Uncharacterized protein</fullName>
    </submittedName>
</protein>
<accession>A0A397T306</accession>
<organism evidence="2 3">
    <name type="scientific">Glomus cerebriforme</name>
    <dbReference type="NCBI Taxonomy" id="658196"/>
    <lineage>
        <taxon>Eukaryota</taxon>
        <taxon>Fungi</taxon>
        <taxon>Fungi incertae sedis</taxon>
        <taxon>Mucoromycota</taxon>
        <taxon>Glomeromycotina</taxon>
        <taxon>Glomeromycetes</taxon>
        <taxon>Glomerales</taxon>
        <taxon>Glomeraceae</taxon>
        <taxon>Glomus</taxon>
    </lineage>
</organism>
<dbReference type="EMBL" id="QKYT01000157">
    <property type="protein sequence ID" value="RIA91286.1"/>
    <property type="molecule type" value="Genomic_DNA"/>
</dbReference>
<feature type="signal peptide" evidence="1">
    <location>
        <begin position="1"/>
        <end position="22"/>
    </location>
</feature>
<gene>
    <name evidence="2" type="ORF">C1645_737211</name>
</gene>
<evidence type="ECO:0000313" key="3">
    <source>
        <dbReference type="Proteomes" id="UP000265703"/>
    </source>
</evidence>
<evidence type="ECO:0000256" key="1">
    <source>
        <dbReference type="SAM" id="SignalP"/>
    </source>
</evidence>
<reference evidence="2 3" key="1">
    <citation type="submission" date="2018-06" db="EMBL/GenBank/DDBJ databases">
        <title>Comparative genomics reveals the genomic features of Rhizophagus irregularis, R. cerebriforme, R. diaphanum and Gigaspora rosea, and their symbiotic lifestyle signature.</title>
        <authorList>
            <person name="Morin E."/>
            <person name="San Clemente H."/>
            <person name="Chen E.C.H."/>
            <person name="De La Providencia I."/>
            <person name="Hainaut M."/>
            <person name="Kuo A."/>
            <person name="Kohler A."/>
            <person name="Murat C."/>
            <person name="Tang N."/>
            <person name="Roy S."/>
            <person name="Loubradou J."/>
            <person name="Henrissat B."/>
            <person name="Grigoriev I.V."/>
            <person name="Corradi N."/>
            <person name="Roux C."/>
            <person name="Martin F.M."/>
        </authorList>
    </citation>
    <scope>NUCLEOTIDE SEQUENCE [LARGE SCALE GENOMIC DNA]</scope>
    <source>
        <strain evidence="2 3">DAOM 227022</strain>
    </source>
</reference>
<proteinExistence type="predicted"/>
<comment type="caution">
    <text evidence="2">The sequence shown here is derived from an EMBL/GenBank/DDBJ whole genome shotgun (WGS) entry which is preliminary data.</text>
</comment>